<organism evidence="1 2">
    <name type="scientific">Elysia crispata</name>
    <name type="common">lettuce slug</name>
    <dbReference type="NCBI Taxonomy" id="231223"/>
    <lineage>
        <taxon>Eukaryota</taxon>
        <taxon>Metazoa</taxon>
        <taxon>Spiralia</taxon>
        <taxon>Lophotrochozoa</taxon>
        <taxon>Mollusca</taxon>
        <taxon>Gastropoda</taxon>
        <taxon>Heterobranchia</taxon>
        <taxon>Euthyneura</taxon>
        <taxon>Panpulmonata</taxon>
        <taxon>Sacoglossa</taxon>
        <taxon>Placobranchoidea</taxon>
        <taxon>Plakobranchidae</taxon>
        <taxon>Elysia</taxon>
    </lineage>
</organism>
<sequence length="75" mass="7804">MSLKKRIGVMGNEVGLFFFPLPFLYATFAPALYSTEQTAGQGNIRLSASMASGRGVHVGYLGSGLSGGSTTCGLR</sequence>
<reference evidence="1" key="1">
    <citation type="journal article" date="2023" name="G3 (Bethesda)">
        <title>A reference genome for the long-term kleptoplast-retaining sea slug Elysia crispata morphotype clarki.</title>
        <authorList>
            <person name="Eastman K.E."/>
            <person name="Pendleton A.L."/>
            <person name="Shaikh M.A."/>
            <person name="Suttiyut T."/>
            <person name="Ogas R."/>
            <person name="Tomko P."/>
            <person name="Gavelis G."/>
            <person name="Widhalm J.R."/>
            <person name="Wisecaver J.H."/>
        </authorList>
    </citation>
    <scope>NUCLEOTIDE SEQUENCE</scope>
    <source>
        <strain evidence="1">ECLA1</strain>
    </source>
</reference>
<dbReference type="EMBL" id="JAWDGP010003173">
    <property type="protein sequence ID" value="KAK3776809.1"/>
    <property type="molecule type" value="Genomic_DNA"/>
</dbReference>
<proteinExistence type="predicted"/>
<evidence type="ECO:0000313" key="2">
    <source>
        <dbReference type="Proteomes" id="UP001283361"/>
    </source>
</evidence>
<evidence type="ECO:0000313" key="1">
    <source>
        <dbReference type="EMBL" id="KAK3776809.1"/>
    </source>
</evidence>
<gene>
    <name evidence="1" type="ORF">RRG08_024586</name>
</gene>
<name>A0AAE0ZWH8_9GAST</name>
<dbReference type="Proteomes" id="UP001283361">
    <property type="component" value="Unassembled WGS sequence"/>
</dbReference>
<comment type="caution">
    <text evidence="1">The sequence shown here is derived from an EMBL/GenBank/DDBJ whole genome shotgun (WGS) entry which is preliminary data.</text>
</comment>
<accession>A0AAE0ZWH8</accession>
<dbReference type="AlphaFoldDB" id="A0AAE0ZWH8"/>
<keyword evidence="2" id="KW-1185">Reference proteome</keyword>
<protein>
    <submittedName>
        <fullName evidence="1">Uncharacterized protein</fullName>
    </submittedName>
</protein>